<dbReference type="SUPFAM" id="SSF56935">
    <property type="entry name" value="Porins"/>
    <property type="match status" value="1"/>
</dbReference>
<dbReference type="RefSeq" id="WP_135086362.1">
    <property type="nucleotide sequence ID" value="NZ_SPDV01000017.1"/>
</dbReference>
<dbReference type="InterPro" id="IPR000531">
    <property type="entry name" value="Beta-barrel_TonB"/>
</dbReference>
<comment type="similarity">
    <text evidence="8 9">Belongs to the TonB-dependent receptor family.</text>
</comment>
<dbReference type="AlphaFoldDB" id="A0A4Y8ZSS8"/>
<sequence>MTLVSRASLFSSLSTLALLAAPAAAQNQDPPAEQAETTQADVASGDAIIVTGTRRTDRTLAESPVPIDVIGGEALTETGFTEVNRILNQVVPSFNFPQPSITDGTDVLRPATLRGLSPDQTLVLVNGKRRHPSALLNINGSVGRGSAAVDLNTIPPLAIDRIEVLRDGASSQYGSDAIAGVINVQLRRRPGGQFQATYGRYHTSLKDVPTVTGVQLGANGQPVIDADGNFVLIDNGEDRRARDGDTITSALHYGFAVGKTGYLNLTAEYRNREATNRSGYDPRRQFPTVGGLSDPREFTFDRLNHRYGDAETHDLNLFFNAGTELGAAIEFYTFGSYSTREGESAGFFRRANDARNRNFSASTTTFVPFYPTGFLPLITSDIEDYSLAAGVRGTVSGWNWDFSHVYGHNGFDFGVANSFNTSFGAASQTRFDAGGLRFGQHVTNLDVQREFDVGGLHEVSIALGAEHRHENFDIVAGDVQSYAGGPFAAAPFNAPAGAQVFPGFRPANEVDAKRHSWAGYAELDADITENLTVQVAGRYEDYSDFGSTLNGKIAARFAPVEWFALRGSASTGFRAPSLHQQFYSTTSTNNVNGVLLEIGTFPVSSPVAVALGSQPLQPEESKNYSVGLTLTPGEGLNITADWYQVSIDDRIVVTENLQGAAVVALLQGAGFNSITSARFFINGIDTRTRGLDIVGTYRIRDTGFGNFTLTAGYNRNKTRITDRAVLPTLPGLTLFGRVESLRIEQGQPRDKINLGLDWDSGIFGATVRTNRYGDVLVPAATAAGDETLEARWVTDAELRLEGGEGVQFAIGANNVFDVYPSRASVGGVFGTNPYFIPYSSFSPFGFNGRFVYGRMSVRF</sequence>
<comment type="caution">
    <text evidence="13">The sequence shown here is derived from an EMBL/GenBank/DDBJ whole genome shotgun (WGS) entry which is preliminary data.</text>
</comment>
<evidence type="ECO:0000256" key="8">
    <source>
        <dbReference type="PROSITE-ProRule" id="PRU01360"/>
    </source>
</evidence>
<feature type="domain" description="TonB-dependent receptor-like beta-barrel" evidence="11">
    <location>
        <begin position="373"/>
        <end position="815"/>
    </location>
</feature>
<evidence type="ECO:0000256" key="10">
    <source>
        <dbReference type="SAM" id="SignalP"/>
    </source>
</evidence>
<dbReference type="Gene3D" id="2.40.170.20">
    <property type="entry name" value="TonB-dependent receptor, beta-barrel domain"/>
    <property type="match status" value="1"/>
</dbReference>
<name>A0A4Y8ZSS8_9SPHN</name>
<dbReference type="CDD" id="cd01347">
    <property type="entry name" value="ligand_gated_channel"/>
    <property type="match status" value="1"/>
</dbReference>
<organism evidence="13 14">
    <name type="scientific">Sphingomonas parva</name>
    <dbReference type="NCBI Taxonomy" id="2555898"/>
    <lineage>
        <taxon>Bacteria</taxon>
        <taxon>Pseudomonadati</taxon>
        <taxon>Pseudomonadota</taxon>
        <taxon>Alphaproteobacteria</taxon>
        <taxon>Sphingomonadales</taxon>
        <taxon>Sphingomonadaceae</taxon>
        <taxon>Sphingomonas</taxon>
    </lineage>
</organism>
<dbReference type="EMBL" id="SPDV01000017">
    <property type="protein sequence ID" value="TFI58342.1"/>
    <property type="molecule type" value="Genomic_DNA"/>
</dbReference>
<keyword evidence="5 9" id="KW-0798">TonB box</keyword>
<evidence type="ECO:0000259" key="11">
    <source>
        <dbReference type="Pfam" id="PF00593"/>
    </source>
</evidence>
<feature type="signal peptide" evidence="10">
    <location>
        <begin position="1"/>
        <end position="20"/>
    </location>
</feature>
<dbReference type="InterPro" id="IPR037066">
    <property type="entry name" value="Plug_dom_sf"/>
</dbReference>
<evidence type="ECO:0000256" key="4">
    <source>
        <dbReference type="ARBA" id="ARBA00022692"/>
    </source>
</evidence>
<evidence type="ECO:0000256" key="7">
    <source>
        <dbReference type="ARBA" id="ARBA00023237"/>
    </source>
</evidence>
<evidence type="ECO:0000256" key="6">
    <source>
        <dbReference type="ARBA" id="ARBA00023136"/>
    </source>
</evidence>
<dbReference type="OrthoDB" id="7051241at2"/>
<comment type="subcellular location">
    <subcellularLocation>
        <location evidence="1 8">Cell outer membrane</location>
        <topology evidence="1 8">Multi-pass membrane protein</topology>
    </subcellularLocation>
</comment>
<dbReference type="GO" id="GO:0009279">
    <property type="term" value="C:cell outer membrane"/>
    <property type="evidence" value="ECO:0007669"/>
    <property type="project" value="UniProtKB-SubCell"/>
</dbReference>
<reference evidence="13 14" key="1">
    <citation type="submission" date="2019-03" db="EMBL/GenBank/DDBJ databases">
        <title>Genome sequence of Sphingomonas sp. 17J27-24.</title>
        <authorList>
            <person name="Kim M."/>
            <person name="Maeng S."/>
            <person name="Sathiyaraj S."/>
        </authorList>
    </citation>
    <scope>NUCLEOTIDE SEQUENCE [LARGE SCALE GENOMIC DNA]</scope>
    <source>
        <strain evidence="13 14">17J27-24</strain>
    </source>
</reference>
<feature type="chain" id="PRO_5021342550" evidence="10">
    <location>
        <begin position="21"/>
        <end position="859"/>
    </location>
</feature>
<keyword evidence="4 8" id="KW-0812">Transmembrane</keyword>
<evidence type="ECO:0000256" key="3">
    <source>
        <dbReference type="ARBA" id="ARBA00022452"/>
    </source>
</evidence>
<evidence type="ECO:0000256" key="9">
    <source>
        <dbReference type="RuleBase" id="RU003357"/>
    </source>
</evidence>
<gene>
    <name evidence="13" type="ORF">E2493_10165</name>
</gene>
<keyword evidence="14" id="KW-1185">Reference proteome</keyword>
<evidence type="ECO:0000256" key="5">
    <source>
        <dbReference type="ARBA" id="ARBA00023077"/>
    </source>
</evidence>
<keyword evidence="10" id="KW-0732">Signal</keyword>
<dbReference type="InterPro" id="IPR012910">
    <property type="entry name" value="Plug_dom"/>
</dbReference>
<dbReference type="Proteomes" id="UP000298213">
    <property type="component" value="Unassembled WGS sequence"/>
</dbReference>
<keyword evidence="3 8" id="KW-1134">Transmembrane beta strand</keyword>
<evidence type="ECO:0000313" key="13">
    <source>
        <dbReference type="EMBL" id="TFI58342.1"/>
    </source>
</evidence>
<evidence type="ECO:0000256" key="2">
    <source>
        <dbReference type="ARBA" id="ARBA00022448"/>
    </source>
</evidence>
<keyword evidence="2 8" id="KW-0813">Transport</keyword>
<evidence type="ECO:0000259" key="12">
    <source>
        <dbReference type="Pfam" id="PF07715"/>
    </source>
</evidence>
<evidence type="ECO:0000313" key="14">
    <source>
        <dbReference type="Proteomes" id="UP000298213"/>
    </source>
</evidence>
<keyword evidence="6 8" id="KW-0472">Membrane</keyword>
<dbReference type="InterPro" id="IPR039426">
    <property type="entry name" value="TonB-dep_rcpt-like"/>
</dbReference>
<proteinExistence type="inferred from homology"/>
<accession>A0A4Y8ZSS8</accession>
<dbReference type="InterPro" id="IPR036942">
    <property type="entry name" value="Beta-barrel_TonB_sf"/>
</dbReference>
<dbReference type="PANTHER" id="PTHR47234:SF3">
    <property type="entry name" value="SECRETIN_TONB SHORT N-TERMINAL DOMAIN-CONTAINING PROTEIN"/>
    <property type="match status" value="1"/>
</dbReference>
<keyword evidence="7 8" id="KW-0998">Cell outer membrane</keyword>
<keyword evidence="13" id="KW-0675">Receptor</keyword>
<dbReference type="PANTHER" id="PTHR47234">
    <property type="match status" value="1"/>
</dbReference>
<protein>
    <submittedName>
        <fullName evidence="13">TonB-dependent receptor</fullName>
    </submittedName>
</protein>
<dbReference type="Gene3D" id="2.170.130.10">
    <property type="entry name" value="TonB-dependent receptor, plug domain"/>
    <property type="match status" value="1"/>
</dbReference>
<dbReference type="Pfam" id="PF00593">
    <property type="entry name" value="TonB_dep_Rec_b-barrel"/>
    <property type="match status" value="1"/>
</dbReference>
<dbReference type="Pfam" id="PF07715">
    <property type="entry name" value="Plug"/>
    <property type="match status" value="1"/>
</dbReference>
<evidence type="ECO:0000256" key="1">
    <source>
        <dbReference type="ARBA" id="ARBA00004571"/>
    </source>
</evidence>
<feature type="domain" description="TonB-dependent receptor plug" evidence="12">
    <location>
        <begin position="60"/>
        <end position="181"/>
    </location>
</feature>
<dbReference type="PROSITE" id="PS52016">
    <property type="entry name" value="TONB_DEPENDENT_REC_3"/>
    <property type="match status" value="1"/>
</dbReference>